<dbReference type="GO" id="GO:0016020">
    <property type="term" value="C:membrane"/>
    <property type="evidence" value="ECO:0007669"/>
    <property type="project" value="TreeGrafter"/>
</dbReference>
<dbReference type="PROSITE" id="PS50219">
    <property type="entry name" value="CNH"/>
    <property type="match status" value="1"/>
</dbReference>
<dbReference type="InterPro" id="IPR032914">
    <property type="entry name" value="Vam6/VPS39/TRAP1"/>
</dbReference>
<dbReference type="EMBL" id="LUCM01000227">
    <property type="protein sequence ID" value="KAA0200891.1"/>
    <property type="molecule type" value="Genomic_DNA"/>
</dbReference>
<dbReference type="PANTHER" id="PTHR12894">
    <property type="entry name" value="CNH DOMAIN CONTAINING"/>
    <property type="match status" value="1"/>
</dbReference>
<comment type="caution">
    <text evidence="6">The sequence shown here is derived from an EMBL/GenBank/DDBJ whole genome shotgun (WGS) entry which is preliminary data.</text>
</comment>
<comment type="subcellular location">
    <subcellularLocation>
        <location evidence="1">Endomembrane system</location>
        <topology evidence="1">Peripheral membrane protein</topology>
    </subcellularLocation>
</comment>
<protein>
    <submittedName>
        <fullName evidence="6">Vam6/Vps39 protein</fullName>
    </submittedName>
</protein>
<dbReference type="GO" id="GO:0006914">
    <property type="term" value="P:autophagy"/>
    <property type="evidence" value="ECO:0007669"/>
    <property type="project" value="TreeGrafter"/>
</dbReference>
<proteinExistence type="inferred from homology"/>
<accession>A0A8E0VQD9</accession>
<sequence>MHDAFLPICLLRDYPYALECLACHDNFLLVGTKQGLLLVYELTPRSLTHEIYFIPPINTRFTPRKALPLNMITSGTGIMKLDESGSPGTEVHTPPPAFSKRVRSTRTLGKKPILQLAAIPELDMLLALAEGKMNAYQLQNYQLITTVPNSRSATVFSHCLSDAQHTLGLNHPSCGVLVPTVATRSGAPKRLTDENDLTDPTEKPPALRICVAVKRRVLIWRWNPALQEFLTPGGSDDHISAACLPEMSFPEEIRSLLFVDANSILVGMRGEYMVVSLVSGENRSVASPGKNQLPLMCRMPGCFQSPETELHIGQLLPGHTITTSSPDSKKSSVARNFVTGASSTLTTQGCDDPAPIGLGRDDLLQVISVSCAADKPRQQIRWTGAPHQFHVYPPYIIGALCHYHGWMYAATAPAATPSSQLDLGNSDNLPDALRSPGFSEPSETPGRKSMGSGNEIWLILSANRMNLVEQLIRRQVHKPSFQEFELAERLADVAAWTGQNPIQTRTIAILHACHLYRQLAFPEALHIFTKQLIDPSHVLSLFPDLIPETVRSQVQHPPGLELLDSEKCVSACEPLITYLLTWRRVLRQALSLNRVHRPSASSISKQPKDPTKDLSVQCHPIFENSSCTTSALHLLEIIDTGLLKCYLATNSARVGPLLRQANSCQLEESEKTLFANHRYQVGLFLW</sequence>
<dbReference type="Pfam" id="PF10366">
    <property type="entry name" value="Vps39_1"/>
    <property type="match status" value="1"/>
</dbReference>
<feature type="region of interest" description="Disordered" evidence="4">
    <location>
        <begin position="417"/>
        <end position="450"/>
    </location>
</feature>
<evidence type="ECO:0000259" key="5">
    <source>
        <dbReference type="PROSITE" id="PS50219"/>
    </source>
</evidence>
<evidence type="ECO:0000313" key="7">
    <source>
        <dbReference type="Proteomes" id="UP000728185"/>
    </source>
</evidence>
<feature type="domain" description="CNH" evidence="5">
    <location>
        <begin position="15"/>
        <end position="436"/>
    </location>
</feature>
<organism evidence="6 7">
    <name type="scientific">Fasciolopsis buskii</name>
    <dbReference type="NCBI Taxonomy" id="27845"/>
    <lineage>
        <taxon>Eukaryota</taxon>
        <taxon>Metazoa</taxon>
        <taxon>Spiralia</taxon>
        <taxon>Lophotrochozoa</taxon>
        <taxon>Platyhelminthes</taxon>
        <taxon>Trematoda</taxon>
        <taxon>Digenea</taxon>
        <taxon>Plagiorchiida</taxon>
        <taxon>Echinostomata</taxon>
        <taxon>Echinostomatoidea</taxon>
        <taxon>Fasciolidae</taxon>
        <taxon>Fasciolopsis</taxon>
    </lineage>
</organism>
<evidence type="ECO:0000256" key="3">
    <source>
        <dbReference type="ARBA" id="ARBA00038201"/>
    </source>
</evidence>
<dbReference type="InterPro" id="IPR019452">
    <property type="entry name" value="VPS39/TGF_beta_rcpt-assoc_1"/>
</dbReference>
<evidence type="ECO:0000313" key="6">
    <source>
        <dbReference type="EMBL" id="KAA0200891.1"/>
    </source>
</evidence>
<dbReference type="OrthoDB" id="5325112at2759"/>
<gene>
    <name evidence="6" type="ORF">FBUS_07160</name>
</gene>
<dbReference type="GO" id="GO:0005737">
    <property type="term" value="C:cytoplasm"/>
    <property type="evidence" value="ECO:0007669"/>
    <property type="project" value="TreeGrafter"/>
</dbReference>
<keyword evidence="2" id="KW-0472">Membrane</keyword>
<name>A0A8E0VQD9_9TREM</name>
<comment type="similarity">
    <text evidence="3">Belongs to the VAM6/VPS39 family.</text>
</comment>
<evidence type="ECO:0000256" key="1">
    <source>
        <dbReference type="ARBA" id="ARBA00004184"/>
    </source>
</evidence>
<evidence type="ECO:0000256" key="4">
    <source>
        <dbReference type="SAM" id="MobiDB-lite"/>
    </source>
</evidence>
<reference evidence="6" key="1">
    <citation type="submission" date="2019-05" db="EMBL/GenBank/DDBJ databases">
        <title>Annotation for the trematode Fasciolopsis buski.</title>
        <authorList>
            <person name="Choi Y.-J."/>
        </authorList>
    </citation>
    <scope>NUCLEOTIDE SEQUENCE</scope>
    <source>
        <strain evidence="6">HT</strain>
        <tissue evidence="6">Whole worm</tissue>
    </source>
</reference>
<dbReference type="GO" id="GO:0034058">
    <property type="term" value="P:endosomal vesicle fusion"/>
    <property type="evidence" value="ECO:0007669"/>
    <property type="project" value="TreeGrafter"/>
</dbReference>
<dbReference type="PANTHER" id="PTHR12894:SF49">
    <property type="entry name" value="VAM6_VPS39-LIKE PROTEIN"/>
    <property type="match status" value="1"/>
</dbReference>
<evidence type="ECO:0000256" key="2">
    <source>
        <dbReference type="ARBA" id="ARBA00023136"/>
    </source>
</evidence>
<dbReference type="Proteomes" id="UP000728185">
    <property type="component" value="Unassembled WGS sequence"/>
</dbReference>
<dbReference type="InterPro" id="IPR001180">
    <property type="entry name" value="CNH_dom"/>
</dbReference>
<keyword evidence="7" id="KW-1185">Reference proteome</keyword>
<dbReference type="AlphaFoldDB" id="A0A8E0VQD9"/>
<dbReference type="GO" id="GO:0012505">
    <property type="term" value="C:endomembrane system"/>
    <property type="evidence" value="ECO:0007669"/>
    <property type="project" value="UniProtKB-SubCell"/>
</dbReference>